<dbReference type="Gene3D" id="1.10.287.950">
    <property type="entry name" value="Methyl-accepting chemotaxis protein"/>
    <property type="match status" value="1"/>
</dbReference>
<dbReference type="RefSeq" id="WP_207543044.1">
    <property type="nucleotide sequence ID" value="NZ_JAFNAA010000469.1"/>
</dbReference>
<evidence type="ECO:0000313" key="3">
    <source>
        <dbReference type="Proteomes" id="UP000664658"/>
    </source>
</evidence>
<dbReference type="Proteomes" id="UP000664658">
    <property type="component" value="Unassembled WGS sequence"/>
</dbReference>
<accession>A0A8I1WAM8</accession>
<name>A0A8I1WAM8_PLESH</name>
<reference evidence="2" key="1">
    <citation type="submission" date="2021-03" db="EMBL/GenBank/DDBJ databases">
        <title>Plesiomonas shigelloides zfcc0051, isolated from zebrafish feces.</title>
        <authorList>
            <person name="Vanderhoek Z."/>
            <person name="Gaulke C."/>
        </authorList>
    </citation>
    <scope>NUCLEOTIDE SEQUENCE</scope>
    <source>
        <strain evidence="2">Zfcc0051</strain>
    </source>
</reference>
<dbReference type="AlphaFoldDB" id="A0A8I1WAM8"/>
<comment type="caution">
    <text evidence="2">The sequence shown here is derived from an EMBL/GenBank/DDBJ whole genome shotgun (WGS) entry which is preliminary data.</text>
</comment>
<organism evidence="2 3">
    <name type="scientific">Plesiomonas shigelloides</name>
    <name type="common">Aeromonas shigelloides</name>
    <dbReference type="NCBI Taxonomy" id="703"/>
    <lineage>
        <taxon>Bacteria</taxon>
        <taxon>Pseudomonadati</taxon>
        <taxon>Pseudomonadota</taxon>
        <taxon>Gammaproteobacteria</taxon>
        <taxon>Enterobacterales</taxon>
        <taxon>Enterobacteriaceae</taxon>
        <taxon>Plesiomonas</taxon>
    </lineage>
</organism>
<proteinExistence type="predicted"/>
<feature type="non-terminal residue" evidence="2">
    <location>
        <position position="1"/>
    </location>
</feature>
<gene>
    <name evidence="2" type="ORF">J2R62_19230</name>
</gene>
<dbReference type="SUPFAM" id="SSF58104">
    <property type="entry name" value="Methyl-accepting chemotaxis protein (MCP) signaling domain"/>
    <property type="match status" value="1"/>
</dbReference>
<feature type="region of interest" description="Disordered" evidence="1">
    <location>
        <begin position="8"/>
        <end position="31"/>
    </location>
</feature>
<evidence type="ECO:0000256" key="1">
    <source>
        <dbReference type="SAM" id="MobiDB-lite"/>
    </source>
</evidence>
<dbReference type="EMBL" id="JAFNAA010000469">
    <property type="protein sequence ID" value="MBO1110235.1"/>
    <property type="molecule type" value="Genomic_DNA"/>
</dbReference>
<evidence type="ECO:0000313" key="2">
    <source>
        <dbReference type="EMBL" id="MBO1110235.1"/>
    </source>
</evidence>
<protein>
    <submittedName>
        <fullName evidence="2">Methyl-accepting chemotaxis protein</fullName>
    </submittedName>
</protein>
<sequence>GYVVVEHAARAGGSVQESTAESSKSADRGAQIASAAGEQSAVANGLNKNIVNISTASTEVAEGAVQTVQGCVSLAQLAQQLNLMTEKFRLER</sequence>